<dbReference type="EMBL" id="JABSTQ010009551">
    <property type="protein sequence ID" value="KAG0428218.1"/>
    <property type="molecule type" value="Genomic_DNA"/>
</dbReference>
<dbReference type="Proteomes" id="UP000805193">
    <property type="component" value="Unassembled WGS sequence"/>
</dbReference>
<accession>A0AC60Q3N5</accession>
<proteinExistence type="predicted"/>
<gene>
    <name evidence="1" type="ORF">HPB47_024786</name>
</gene>
<evidence type="ECO:0000313" key="1">
    <source>
        <dbReference type="EMBL" id="KAG0428218.1"/>
    </source>
</evidence>
<feature type="non-terminal residue" evidence="1">
    <location>
        <position position="244"/>
    </location>
</feature>
<protein>
    <submittedName>
        <fullName evidence="1">Uncharacterized protein</fullName>
    </submittedName>
</protein>
<reference evidence="1 2" key="1">
    <citation type="journal article" date="2020" name="Cell">
        <title>Large-Scale Comparative Analyses of Tick Genomes Elucidate Their Genetic Diversity and Vector Capacities.</title>
        <authorList>
            <consortium name="Tick Genome and Microbiome Consortium (TIGMIC)"/>
            <person name="Jia N."/>
            <person name="Wang J."/>
            <person name="Shi W."/>
            <person name="Du L."/>
            <person name="Sun Y."/>
            <person name="Zhan W."/>
            <person name="Jiang J.F."/>
            <person name="Wang Q."/>
            <person name="Zhang B."/>
            <person name="Ji P."/>
            <person name="Bell-Sakyi L."/>
            <person name="Cui X.M."/>
            <person name="Yuan T.T."/>
            <person name="Jiang B.G."/>
            <person name="Yang W.F."/>
            <person name="Lam T.T."/>
            <person name="Chang Q.C."/>
            <person name="Ding S.J."/>
            <person name="Wang X.J."/>
            <person name="Zhu J.G."/>
            <person name="Ruan X.D."/>
            <person name="Zhao L."/>
            <person name="Wei J.T."/>
            <person name="Ye R.Z."/>
            <person name="Que T.C."/>
            <person name="Du C.H."/>
            <person name="Zhou Y.H."/>
            <person name="Cheng J.X."/>
            <person name="Dai P.F."/>
            <person name="Guo W.B."/>
            <person name="Han X.H."/>
            <person name="Huang E.J."/>
            <person name="Li L.F."/>
            <person name="Wei W."/>
            <person name="Gao Y.C."/>
            <person name="Liu J.Z."/>
            <person name="Shao H.Z."/>
            <person name="Wang X."/>
            <person name="Wang C.C."/>
            <person name="Yang T.C."/>
            <person name="Huo Q.B."/>
            <person name="Li W."/>
            <person name="Chen H.Y."/>
            <person name="Chen S.E."/>
            <person name="Zhou L.G."/>
            <person name="Ni X.B."/>
            <person name="Tian J.H."/>
            <person name="Sheng Y."/>
            <person name="Liu T."/>
            <person name="Pan Y.S."/>
            <person name="Xia L.Y."/>
            <person name="Li J."/>
            <person name="Zhao F."/>
            <person name="Cao W.C."/>
        </authorList>
    </citation>
    <scope>NUCLEOTIDE SEQUENCE [LARGE SCALE GENOMIC DNA]</scope>
    <source>
        <strain evidence="1">Iper-2018</strain>
    </source>
</reference>
<evidence type="ECO:0000313" key="2">
    <source>
        <dbReference type="Proteomes" id="UP000805193"/>
    </source>
</evidence>
<feature type="non-terminal residue" evidence="1">
    <location>
        <position position="1"/>
    </location>
</feature>
<keyword evidence="2" id="KW-1185">Reference proteome</keyword>
<name>A0AC60Q3N5_IXOPE</name>
<organism evidence="1 2">
    <name type="scientific">Ixodes persulcatus</name>
    <name type="common">Taiga tick</name>
    <dbReference type="NCBI Taxonomy" id="34615"/>
    <lineage>
        <taxon>Eukaryota</taxon>
        <taxon>Metazoa</taxon>
        <taxon>Ecdysozoa</taxon>
        <taxon>Arthropoda</taxon>
        <taxon>Chelicerata</taxon>
        <taxon>Arachnida</taxon>
        <taxon>Acari</taxon>
        <taxon>Parasitiformes</taxon>
        <taxon>Ixodida</taxon>
        <taxon>Ixodoidea</taxon>
        <taxon>Ixodidae</taxon>
        <taxon>Ixodinae</taxon>
        <taxon>Ixodes</taxon>
    </lineage>
</organism>
<sequence length="244" mass="26916">GVTESENDETADAVLNSYEENVTDDGERYQVSLLWRPSVLLHSNKDVAEKRPLGSSQKKNAHCGGLYGHGDALVFVARLPTQFNEDARCKASKSRLLPKQKSAAGVIYEVPADLTEVELQLAVRTTAPVISIRRLGKSETVKLVFSTDTLPEELRCGRCGGPHDRTKCEAEDPLCMNCNKAHDSTSRLCPAFKREQKIYRYKSEAKVGYTSAKEALRSTQDQMSTGHARTAANQARHDVAAHDL</sequence>
<comment type="caution">
    <text evidence="1">The sequence shown here is derived from an EMBL/GenBank/DDBJ whole genome shotgun (WGS) entry which is preliminary data.</text>
</comment>